<feature type="chain" id="PRO_5036471553" evidence="1">
    <location>
        <begin position="26"/>
        <end position="89"/>
    </location>
</feature>
<feature type="signal peptide" evidence="1">
    <location>
        <begin position="1"/>
        <end position="25"/>
    </location>
</feature>
<dbReference type="Proteomes" id="UP000887116">
    <property type="component" value="Unassembled WGS sequence"/>
</dbReference>
<sequence length="89" mass="9759">MLNAARSAAFVIVAVALWFPWAALTSGGRSPSFSSRVSAVYCRAAGIPASNLSMLQPDGGRGCKQWFAVRRVRGHGTVYGFISWRQWWP</sequence>
<dbReference type="EMBL" id="BMAO01025838">
    <property type="protein sequence ID" value="GFR05284.1"/>
    <property type="molecule type" value="Genomic_DNA"/>
</dbReference>
<accession>A0A8X6HLB3</accession>
<evidence type="ECO:0000313" key="3">
    <source>
        <dbReference type="Proteomes" id="UP000887116"/>
    </source>
</evidence>
<evidence type="ECO:0000313" key="2">
    <source>
        <dbReference type="EMBL" id="GFR05284.1"/>
    </source>
</evidence>
<organism evidence="2 3">
    <name type="scientific">Trichonephila clavata</name>
    <name type="common">Joro spider</name>
    <name type="synonym">Nephila clavata</name>
    <dbReference type="NCBI Taxonomy" id="2740835"/>
    <lineage>
        <taxon>Eukaryota</taxon>
        <taxon>Metazoa</taxon>
        <taxon>Ecdysozoa</taxon>
        <taxon>Arthropoda</taxon>
        <taxon>Chelicerata</taxon>
        <taxon>Arachnida</taxon>
        <taxon>Araneae</taxon>
        <taxon>Araneomorphae</taxon>
        <taxon>Entelegynae</taxon>
        <taxon>Araneoidea</taxon>
        <taxon>Nephilidae</taxon>
        <taxon>Trichonephila</taxon>
    </lineage>
</organism>
<protein>
    <submittedName>
        <fullName evidence="2">Uncharacterized protein</fullName>
    </submittedName>
</protein>
<comment type="caution">
    <text evidence="2">The sequence shown here is derived from an EMBL/GenBank/DDBJ whole genome shotgun (WGS) entry which is preliminary data.</text>
</comment>
<evidence type="ECO:0000256" key="1">
    <source>
        <dbReference type="SAM" id="SignalP"/>
    </source>
</evidence>
<dbReference type="AlphaFoldDB" id="A0A8X6HLB3"/>
<keyword evidence="1" id="KW-0732">Signal</keyword>
<name>A0A8X6HLB3_TRICU</name>
<keyword evidence="3" id="KW-1185">Reference proteome</keyword>
<proteinExistence type="predicted"/>
<gene>
    <name evidence="2" type="ORF">TNCT_557011</name>
</gene>
<reference evidence="2" key="1">
    <citation type="submission" date="2020-07" db="EMBL/GenBank/DDBJ databases">
        <title>Multicomponent nature underlies the extraordinary mechanical properties of spider dragline silk.</title>
        <authorList>
            <person name="Kono N."/>
            <person name="Nakamura H."/>
            <person name="Mori M."/>
            <person name="Yoshida Y."/>
            <person name="Ohtoshi R."/>
            <person name="Malay A.D."/>
            <person name="Moran D.A.P."/>
            <person name="Tomita M."/>
            <person name="Numata K."/>
            <person name="Arakawa K."/>
        </authorList>
    </citation>
    <scope>NUCLEOTIDE SEQUENCE</scope>
</reference>